<keyword evidence="9 13" id="KW-0408">Iron</keyword>
<comment type="similarity">
    <text evidence="3 13">Belongs to the class-V pyridoxal-phosphate-dependent aminotransferase family. NifS/IscS subfamily.</text>
</comment>
<dbReference type="UniPathway" id="UPA00266"/>
<dbReference type="PANTHER" id="PTHR11601:SF34">
    <property type="entry name" value="CYSTEINE DESULFURASE"/>
    <property type="match status" value="1"/>
</dbReference>
<dbReference type="HAMAP" id="MF_00331">
    <property type="entry name" value="Cys_desulf_IscS"/>
    <property type="match status" value="1"/>
</dbReference>
<dbReference type="NCBIfam" id="TIGR02006">
    <property type="entry name" value="IscS"/>
    <property type="match status" value="1"/>
</dbReference>
<dbReference type="InterPro" id="IPR020578">
    <property type="entry name" value="Aminotrans_V_PyrdxlP_BS"/>
</dbReference>
<dbReference type="PROSITE" id="PS00595">
    <property type="entry name" value="AA_TRANSFER_CLASS_5"/>
    <property type="match status" value="1"/>
</dbReference>
<evidence type="ECO:0000256" key="4">
    <source>
        <dbReference type="ARBA" id="ARBA00012239"/>
    </source>
</evidence>
<dbReference type="OrthoDB" id="9808002at2"/>
<dbReference type="Gene3D" id="3.90.1150.10">
    <property type="entry name" value="Aspartate Aminotransferase, domain 1"/>
    <property type="match status" value="1"/>
</dbReference>
<dbReference type="InterPro" id="IPR015421">
    <property type="entry name" value="PyrdxlP-dep_Trfase_major"/>
</dbReference>
<dbReference type="RefSeq" id="WP_004333245.1">
    <property type="nucleotide sequence ID" value="NZ_AMXE01000004.1"/>
</dbReference>
<dbReference type="FunFam" id="3.90.1150.10:FF:000002">
    <property type="entry name" value="Cysteine desulfurase IscS"/>
    <property type="match status" value="1"/>
</dbReference>
<feature type="modified residue" description="N6-(pyridoxal phosphate)lysine" evidence="13">
    <location>
        <position position="205"/>
    </location>
</feature>
<dbReference type="EC" id="2.8.1.7" evidence="4 13"/>
<evidence type="ECO:0000256" key="9">
    <source>
        <dbReference type="ARBA" id="ARBA00023004"/>
    </source>
</evidence>
<dbReference type="GO" id="GO:0030170">
    <property type="term" value="F:pyridoxal phosphate binding"/>
    <property type="evidence" value="ECO:0007669"/>
    <property type="project" value="UniProtKB-UniRule"/>
</dbReference>
<dbReference type="GO" id="GO:0044571">
    <property type="term" value="P:[2Fe-2S] cluster assembly"/>
    <property type="evidence" value="ECO:0007669"/>
    <property type="project" value="UniProtKB-UniRule"/>
</dbReference>
<comment type="subunit">
    <text evidence="13">Homodimer. Forms a heterotetramer with IscU, interacts with other sulfur acceptors.</text>
</comment>
<dbReference type="InterPro" id="IPR016454">
    <property type="entry name" value="Cysteine_dSase"/>
</dbReference>
<dbReference type="eggNOG" id="COG1104">
    <property type="taxonomic scope" value="Bacteria"/>
</dbReference>
<accession>N6Z6T9</accession>
<evidence type="ECO:0000256" key="5">
    <source>
        <dbReference type="ARBA" id="ARBA00022679"/>
    </source>
</evidence>
<keyword evidence="8 13" id="KW-0663">Pyridoxal phosphate</keyword>
<keyword evidence="6 13" id="KW-0001">2Fe-2S</keyword>
<evidence type="ECO:0000256" key="1">
    <source>
        <dbReference type="ARBA" id="ARBA00001933"/>
    </source>
</evidence>
<organism evidence="16 17">
    <name type="scientific">Thauera linaloolentis (strain DSM 12138 / JCM 21573 / CCUG 41526 / CIP 105981 / IAM 15112 / NBRC 102519 / 47Lol)</name>
    <dbReference type="NCBI Taxonomy" id="1123367"/>
    <lineage>
        <taxon>Bacteria</taxon>
        <taxon>Pseudomonadati</taxon>
        <taxon>Pseudomonadota</taxon>
        <taxon>Betaproteobacteria</taxon>
        <taxon>Rhodocyclales</taxon>
        <taxon>Zoogloeaceae</taxon>
        <taxon>Thauera</taxon>
    </lineage>
</organism>
<comment type="cofactor">
    <cofactor evidence="1 13 14">
        <name>pyridoxal 5'-phosphate</name>
        <dbReference type="ChEBI" id="CHEBI:597326"/>
    </cofactor>
</comment>
<keyword evidence="7 13" id="KW-0479">Metal-binding</keyword>
<dbReference type="GO" id="GO:0051537">
    <property type="term" value="F:2 iron, 2 sulfur cluster binding"/>
    <property type="evidence" value="ECO:0007669"/>
    <property type="project" value="UniProtKB-UniRule"/>
</dbReference>
<dbReference type="InterPro" id="IPR015424">
    <property type="entry name" value="PyrdxlP-dep_Trfase"/>
</dbReference>
<comment type="pathway">
    <text evidence="2 13">Cofactor biosynthesis; iron-sulfur cluster biosynthesis.</text>
</comment>
<evidence type="ECO:0000256" key="14">
    <source>
        <dbReference type="RuleBase" id="RU004504"/>
    </source>
</evidence>
<dbReference type="PIRSF" id="PIRSF005572">
    <property type="entry name" value="NifS"/>
    <property type="match status" value="1"/>
</dbReference>
<evidence type="ECO:0000256" key="12">
    <source>
        <dbReference type="ARBA" id="ARBA00072125"/>
    </source>
</evidence>
<dbReference type="Pfam" id="PF00266">
    <property type="entry name" value="Aminotran_5"/>
    <property type="match status" value="1"/>
</dbReference>
<dbReference type="NCBIfam" id="NF010611">
    <property type="entry name" value="PRK14012.1"/>
    <property type="match status" value="1"/>
</dbReference>
<dbReference type="GO" id="GO:0046872">
    <property type="term" value="F:metal ion binding"/>
    <property type="evidence" value="ECO:0007669"/>
    <property type="project" value="UniProtKB-KW"/>
</dbReference>
<dbReference type="SUPFAM" id="SSF53383">
    <property type="entry name" value="PLP-dependent transferases"/>
    <property type="match status" value="1"/>
</dbReference>
<keyword evidence="5 13" id="KW-0808">Transferase</keyword>
<feature type="binding site" description="via persulfide group" evidence="13">
    <location>
        <position position="327"/>
    </location>
    <ligand>
        <name>[2Fe-2S] cluster</name>
        <dbReference type="ChEBI" id="CHEBI:190135"/>
        <note>ligand shared with IscU</note>
    </ligand>
</feature>
<comment type="caution">
    <text evidence="16">The sequence shown here is derived from an EMBL/GenBank/DDBJ whole genome shotgun (WGS) entry which is preliminary data.</text>
</comment>
<proteinExistence type="inferred from homology"/>
<feature type="active site" description="Cysteine persulfide intermediate" evidence="13">
    <location>
        <position position="327"/>
    </location>
</feature>
<protein>
    <recommendedName>
        <fullName evidence="12 13">Cysteine desulfurase IscS</fullName>
        <ecNumber evidence="4 13">2.8.1.7</ecNumber>
    </recommendedName>
</protein>
<dbReference type="InterPro" id="IPR010240">
    <property type="entry name" value="Cys_deSase_IscS"/>
</dbReference>
<evidence type="ECO:0000256" key="11">
    <source>
        <dbReference type="ARBA" id="ARBA00050776"/>
    </source>
</evidence>
<evidence type="ECO:0000256" key="8">
    <source>
        <dbReference type="ARBA" id="ARBA00022898"/>
    </source>
</evidence>
<dbReference type="STRING" id="1123367.GCA_000621305_02309"/>
<comment type="function">
    <text evidence="13">Master enzyme that delivers sulfur to a number of partners involved in Fe-S cluster assembly, tRNA modification or cofactor biosynthesis. Catalyzes the removal of elemental sulfur atoms from cysteine to produce alanine. Functions as a sulfur delivery protein for Fe-S cluster synthesis onto IscU, an Fe-S scaffold assembly protein, as well as other S acceptor proteins.</text>
</comment>
<keyword evidence="10 13" id="KW-0411">Iron-sulfur</keyword>
<feature type="binding site" evidence="13">
    <location>
        <position position="154"/>
    </location>
    <ligand>
        <name>pyridoxal 5'-phosphate</name>
        <dbReference type="ChEBI" id="CHEBI:597326"/>
    </ligand>
</feature>
<dbReference type="InterPro" id="IPR000192">
    <property type="entry name" value="Aminotrans_V_dom"/>
</dbReference>
<name>N6Z6T9_THAL4</name>
<dbReference type="EMBL" id="AMXE01000004">
    <property type="protein sequence ID" value="ENO90267.1"/>
    <property type="molecule type" value="Genomic_DNA"/>
</dbReference>
<comment type="subcellular location">
    <subcellularLocation>
        <location evidence="13">Cytoplasm</location>
    </subcellularLocation>
</comment>
<feature type="binding site" evidence="13">
    <location>
        <position position="242"/>
    </location>
    <ligand>
        <name>pyridoxal 5'-phosphate</name>
        <dbReference type="ChEBI" id="CHEBI:597326"/>
    </ligand>
</feature>
<evidence type="ECO:0000259" key="15">
    <source>
        <dbReference type="Pfam" id="PF00266"/>
    </source>
</evidence>
<gene>
    <name evidence="13" type="primary">iscS</name>
    <name evidence="16" type="ORF">C666_02345</name>
</gene>
<dbReference type="InterPro" id="IPR015422">
    <property type="entry name" value="PyrdxlP-dep_Trfase_small"/>
</dbReference>
<keyword evidence="13" id="KW-0963">Cytoplasm</keyword>
<sequence length="403" mass="44352">MLKFPIYLDYSATTPVDPRVAAKMIPWLTEHFGNPASRSHAYGWEAEQAVEEAREQVAALVGADAKEIIWTSGATESNNLAIKGAAHFYQGKGKHVITVKTEHKAVLDTVRELEREGFEATYLDVQENGLIDLDVLKAAIRPDTILVTVMFVNNEIGVVQPIAEIGEICREQGIIFHVDAAQATGKVDIDLGKLKVDLMSFSAHKTYGPKGIGALYVRRKPRVRLEAQMHGGGHERGMRSGTLATHQIVGMGEAFRLAREEMASENARLLGLRDRLLNGLTGIEATYVNGDLEQRVPHNLNISFAYVEGESLIMAIKDIAVSSGSACTSASLEPSYVLRALGRNDELAHSSIRFSIGRFTTEEEIDFTIGLLNEKIGKLRELSPLWEMYKDGVDLDAVQWAAH</sequence>
<feature type="binding site" evidence="13">
    <location>
        <begin position="74"/>
        <end position="75"/>
    </location>
    <ligand>
        <name>pyridoxal 5'-phosphate</name>
        <dbReference type="ChEBI" id="CHEBI:597326"/>
    </ligand>
</feature>
<evidence type="ECO:0000256" key="10">
    <source>
        <dbReference type="ARBA" id="ARBA00023014"/>
    </source>
</evidence>
<feature type="binding site" evidence="13">
    <location>
        <begin position="202"/>
        <end position="204"/>
    </location>
    <ligand>
        <name>pyridoxal 5'-phosphate</name>
        <dbReference type="ChEBI" id="CHEBI:597326"/>
    </ligand>
</feature>
<feature type="binding site" evidence="13">
    <location>
        <position position="182"/>
    </location>
    <ligand>
        <name>pyridoxal 5'-phosphate</name>
        <dbReference type="ChEBI" id="CHEBI:597326"/>
    </ligand>
</feature>
<reference evidence="16 17" key="1">
    <citation type="submission" date="2012-09" db="EMBL/GenBank/DDBJ databases">
        <title>Draft Genome Sequences of 6 Strains from Genus Thauera.</title>
        <authorList>
            <person name="Liu B."/>
            <person name="Shapleigh J.P."/>
            <person name="Frostegard A.H."/>
        </authorList>
    </citation>
    <scope>NUCLEOTIDE SEQUENCE [LARGE SCALE GENOMIC DNA]</scope>
    <source>
        <strain evidence="17">47Lol / DSM 12138</strain>
    </source>
</reference>
<dbReference type="Gene3D" id="3.40.640.10">
    <property type="entry name" value="Type I PLP-dependent aspartate aminotransferase-like (Major domain)"/>
    <property type="match status" value="1"/>
</dbReference>
<dbReference type="GO" id="GO:1990221">
    <property type="term" value="C:L-cysteine desulfurase complex"/>
    <property type="evidence" value="ECO:0007669"/>
    <property type="project" value="UniProtKB-ARBA"/>
</dbReference>
<comment type="catalytic activity">
    <reaction evidence="11 13">
        <text>(sulfur carrier)-H + L-cysteine = (sulfur carrier)-SH + L-alanine</text>
        <dbReference type="Rhea" id="RHEA:43892"/>
        <dbReference type="Rhea" id="RHEA-COMP:14737"/>
        <dbReference type="Rhea" id="RHEA-COMP:14739"/>
        <dbReference type="ChEBI" id="CHEBI:29917"/>
        <dbReference type="ChEBI" id="CHEBI:35235"/>
        <dbReference type="ChEBI" id="CHEBI:57972"/>
        <dbReference type="ChEBI" id="CHEBI:64428"/>
        <dbReference type="EC" id="2.8.1.7"/>
    </reaction>
</comment>
<evidence type="ECO:0000313" key="17">
    <source>
        <dbReference type="Proteomes" id="UP000013232"/>
    </source>
</evidence>
<evidence type="ECO:0000256" key="3">
    <source>
        <dbReference type="ARBA" id="ARBA00006490"/>
    </source>
</evidence>
<evidence type="ECO:0000256" key="6">
    <source>
        <dbReference type="ARBA" id="ARBA00022714"/>
    </source>
</evidence>
<evidence type="ECO:0000256" key="13">
    <source>
        <dbReference type="HAMAP-Rule" id="MF_00331"/>
    </source>
</evidence>
<keyword evidence="17" id="KW-1185">Reference proteome</keyword>
<evidence type="ECO:0000256" key="2">
    <source>
        <dbReference type="ARBA" id="ARBA00005151"/>
    </source>
</evidence>
<dbReference type="GO" id="GO:0031071">
    <property type="term" value="F:cysteine desulfurase activity"/>
    <property type="evidence" value="ECO:0007669"/>
    <property type="project" value="UniProtKB-UniRule"/>
</dbReference>
<dbReference type="PANTHER" id="PTHR11601">
    <property type="entry name" value="CYSTEINE DESULFURYLASE FAMILY MEMBER"/>
    <property type="match status" value="1"/>
</dbReference>
<dbReference type="FunFam" id="3.40.640.10:FF:000003">
    <property type="entry name" value="Cysteine desulfurase IscS"/>
    <property type="match status" value="1"/>
</dbReference>
<feature type="domain" description="Aminotransferase class V" evidence="15">
    <location>
        <begin position="6"/>
        <end position="366"/>
    </location>
</feature>
<dbReference type="Proteomes" id="UP000013232">
    <property type="component" value="Unassembled WGS sequence"/>
</dbReference>
<dbReference type="AlphaFoldDB" id="N6Z6T9"/>
<evidence type="ECO:0000256" key="7">
    <source>
        <dbReference type="ARBA" id="ARBA00022723"/>
    </source>
</evidence>
<evidence type="ECO:0000313" key="16">
    <source>
        <dbReference type="EMBL" id="ENO90267.1"/>
    </source>
</evidence>